<dbReference type="Pfam" id="PF01609">
    <property type="entry name" value="DDE_Tnp_1"/>
    <property type="match status" value="1"/>
</dbReference>
<dbReference type="InterPro" id="IPR012337">
    <property type="entry name" value="RNaseH-like_sf"/>
</dbReference>
<dbReference type="PANTHER" id="PTHR37529:SF1">
    <property type="entry name" value="TRANSPOSASE INSG FOR INSERTION SEQUENCE ELEMENT IS4-RELATED"/>
    <property type="match status" value="1"/>
</dbReference>
<dbReference type="InterPro" id="IPR024473">
    <property type="entry name" value="Transposases_IS4_N"/>
</dbReference>
<dbReference type="NCBIfam" id="NF033592">
    <property type="entry name" value="transpos_IS4_1"/>
    <property type="match status" value="1"/>
</dbReference>
<accession>Q2JB40</accession>
<dbReference type="Pfam" id="PF13006">
    <property type="entry name" value="Nterm_IS4"/>
    <property type="match status" value="1"/>
</dbReference>
<protein>
    <submittedName>
        <fullName evidence="3">Transposase, IS4 family</fullName>
    </submittedName>
</protein>
<feature type="domain" description="Transposase IS4-like" evidence="1">
    <location>
        <begin position="128"/>
        <end position="349"/>
    </location>
</feature>
<dbReference type="GO" id="GO:0006313">
    <property type="term" value="P:DNA transposition"/>
    <property type="evidence" value="ECO:0007669"/>
    <property type="project" value="InterPro"/>
</dbReference>
<dbReference type="eggNOG" id="COG3385">
    <property type="taxonomic scope" value="Bacteria"/>
</dbReference>
<sequence>MPAVDSERLTDRISIGVLARIVPRDLVDEALVETKRQERRTRLLPARVMVYFTMAMCLFFDDDYEEVMRKLAGALRWLGNWKGDWQVPTSGAISQARIRLGAAPLKLLFERVAVPVAGRGTKGAWLRSRRLTAIDGFFLDAADTPENVARFGRHTNGHKASALPQVHVVALAECGTHAIVAAAVGPRASDERTLAATLFDACEPGMLLTADRNFYGRDLWHQALDTGADLLWRVRSNLALPVIQPLPDGSYLSIVINPKLSGKRREQLIVDARAGRDFPEDYATPVRVIEYTVPDRTGAGTGELICLITNILDQTDISAVELATGYHERWEIERIFDEVKTHQRGEARSVSIGQCTTYESGHRSGLVGTWPTDLEVRCAARC</sequence>
<reference evidence="3 4" key="1">
    <citation type="journal article" date="2007" name="Genome Res.">
        <title>Genome characteristics of facultatively symbiotic Frankia sp. strains reflect host range and host plant biogeography.</title>
        <authorList>
            <person name="Normand P."/>
            <person name="Lapierre P."/>
            <person name="Tisa L.S."/>
            <person name="Gogarten J.P."/>
            <person name="Alloisio N."/>
            <person name="Bagnarol E."/>
            <person name="Bassi C.A."/>
            <person name="Berry A.M."/>
            <person name="Bickhart D.M."/>
            <person name="Choisne N."/>
            <person name="Couloux A."/>
            <person name="Cournoyer B."/>
            <person name="Cruveiller S."/>
            <person name="Daubin V."/>
            <person name="Demange N."/>
            <person name="Francino M.P."/>
            <person name="Goltsman E."/>
            <person name="Huang Y."/>
            <person name="Kopp O.R."/>
            <person name="Labarre L."/>
            <person name="Lapidus A."/>
            <person name="Lavire C."/>
            <person name="Marechal J."/>
            <person name="Martinez M."/>
            <person name="Mastronunzio J.E."/>
            <person name="Mullin B.C."/>
            <person name="Niemann J."/>
            <person name="Pujic P."/>
            <person name="Rawnsley T."/>
            <person name="Rouy Z."/>
            <person name="Schenowitz C."/>
            <person name="Sellstedt A."/>
            <person name="Tavares F."/>
            <person name="Tomkins J.P."/>
            <person name="Vallenet D."/>
            <person name="Valverde C."/>
            <person name="Wall L.G."/>
            <person name="Wang Y."/>
            <person name="Medigue C."/>
            <person name="Benson D.R."/>
        </authorList>
    </citation>
    <scope>NUCLEOTIDE SEQUENCE [LARGE SCALE GENOMIC DNA]</scope>
    <source>
        <strain evidence="4">DSM 45818 / CECT 9043 / CcI3</strain>
    </source>
</reference>
<dbReference type="SUPFAM" id="SSF53098">
    <property type="entry name" value="Ribonuclease H-like"/>
    <property type="match status" value="1"/>
</dbReference>
<dbReference type="PANTHER" id="PTHR37529">
    <property type="entry name" value="TRANSPOSASE INSG FOR INSERTION SEQUENCE ELEMENT IS4-RELATED"/>
    <property type="match status" value="1"/>
</dbReference>
<organism evidence="3 4">
    <name type="scientific">Frankia casuarinae (strain DSM 45818 / CECT 9043 / HFP020203 / CcI3)</name>
    <dbReference type="NCBI Taxonomy" id="106370"/>
    <lineage>
        <taxon>Bacteria</taxon>
        <taxon>Bacillati</taxon>
        <taxon>Actinomycetota</taxon>
        <taxon>Actinomycetes</taxon>
        <taxon>Frankiales</taxon>
        <taxon>Frankiaceae</taxon>
        <taxon>Frankia</taxon>
    </lineage>
</organism>
<dbReference type="STRING" id="106370.Francci3_2130"/>
<dbReference type="AlphaFoldDB" id="Q2JB40"/>
<dbReference type="GO" id="GO:0003677">
    <property type="term" value="F:DNA binding"/>
    <property type="evidence" value="ECO:0007669"/>
    <property type="project" value="InterPro"/>
</dbReference>
<dbReference type="InterPro" id="IPR047952">
    <property type="entry name" value="Transpos_IS4"/>
</dbReference>
<feature type="domain" description="Transposase IS4 N-terminal" evidence="2">
    <location>
        <begin position="13"/>
        <end position="110"/>
    </location>
</feature>
<dbReference type="InterPro" id="IPR002559">
    <property type="entry name" value="Transposase_11"/>
</dbReference>
<dbReference type="PhylomeDB" id="Q2JB40"/>
<dbReference type="EMBL" id="CP000249">
    <property type="protein sequence ID" value="ABD11502.1"/>
    <property type="molecule type" value="Genomic_DNA"/>
</dbReference>
<dbReference type="KEGG" id="fra:Francci3_2130"/>
<keyword evidence="4" id="KW-1185">Reference proteome</keyword>
<evidence type="ECO:0000313" key="3">
    <source>
        <dbReference type="EMBL" id="ABD11502.1"/>
    </source>
</evidence>
<dbReference type="Proteomes" id="UP000001937">
    <property type="component" value="Chromosome"/>
</dbReference>
<evidence type="ECO:0000313" key="4">
    <source>
        <dbReference type="Proteomes" id="UP000001937"/>
    </source>
</evidence>
<evidence type="ECO:0000259" key="1">
    <source>
        <dbReference type="Pfam" id="PF01609"/>
    </source>
</evidence>
<gene>
    <name evidence="3" type="ordered locus">Francci3_2130</name>
</gene>
<evidence type="ECO:0000259" key="2">
    <source>
        <dbReference type="Pfam" id="PF13006"/>
    </source>
</evidence>
<name>Q2JB40_FRACC</name>
<proteinExistence type="predicted"/>
<dbReference type="GO" id="GO:0004803">
    <property type="term" value="F:transposase activity"/>
    <property type="evidence" value="ECO:0007669"/>
    <property type="project" value="InterPro"/>
</dbReference>
<dbReference type="HOGENOM" id="CLU_028400_1_0_11"/>